<protein>
    <submittedName>
        <fullName evidence="3">Uncharacterized protein</fullName>
    </submittedName>
</protein>
<feature type="domain" description="DUF7737" evidence="2">
    <location>
        <begin position="807"/>
        <end position="911"/>
    </location>
</feature>
<organism evidence="3 4">
    <name type="scientific">Acetobacter aceti</name>
    <dbReference type="NCBI Taxonomy" id="435"/>
    <lineage>
        <taxon>Bacteria</taxon>
        <taxon>Pseudomonadati</taxon>
        <taxon>Pseudomonadota</taxon>
        <taxon>Alphaproteobacteria</taxon>
        <taxon>Acetobacterales</taxon>
        <taxon>Acetobacteraceae</taxon>
        <taxon>Acetobacter</taxon>
        <taxon>Acetobacter subgen. Acetobacter</taxon>
    </lineage>
</organism>
<dbReference type="Proteomes" id="UP000188937">
    <property type="component" value="Chromosome"/>
</dbReference>
<dbReference type="EMBL" id="CP014692">
    <property type="protein sequence ID" value="AQS85212.1"/>
    <property type="molecule type" value="Genomic_DNA"/>
</dbReference>
<sequence>MTQHDLLNADMALARMVLSEVGVLERQLVRWMAEMHQIDRHIFWNIHCAWKEQRLATLNRYYGSIAPQSFIKSLNSDDAPLEICLATDLPNIGPLPKPPECLKKFFSLENRHAPDMVAAYRILRQSTKPTSELRFIPNPKLLGYLSSFKSTGTSLPDEQWFDQAVQDQEFLARDFPALYWLGRESLLRRNPKTSPDQMDARLEFFQIPDTPQPSLKTLSRFAKRLAEPDGKRELDFARNFLQGYYQLSLLQPYRVPPLNLFPLYRAAILPYFIALIKQVHSETGSIRKTAEAFLQNPWLYSFRNGRPSNAGNMQFGVDNSLRTKAPYIRKSRIKQNIFDDIRPACLCMIAVARNSADVDWLLPQGILAIKKEDVSFFNRLVSTVGAIGTPNALRALTQLRAKTRHATMLSHLNKILAQASAALGMTTVEAEEFIALDHGLDTQHRRRESLVDGVSIVLSIAESGKGVSHYEDATGAPLSKLPAAIRKETGCDAILRRTRADAKQLSADMALHRLRLERSWVTGQTWSWPTFEERWLLHPVLGWLARRQIWLVAMPGKPLQTCMIRQDGTLFGPDGNTMPPLSPDALLSLWHPLHAVESETAAQWRTTLAHLQISQPIRQAWRETYTITQSEQETSPASYRYARRILNQAQVIQIGRQRGWRIRTLTGHMPSSESAPWTFQVPAHGVYVEFRTGGVGDSKNSDWSGVFTHIMTDRIRFCILKDEGDWSYDGGKKLHETGTPVRLGDIDRIVFSEVMRDVDLMVSAAASNITFDPETLFSIPDLALWRRQGGLEDIALPREPHFGSIAQGRRQLLETLLPELDTGDAVTLEKHHVLINGKRCRYRIHLGSGDIMVLPQQRQLVVEDRKIASLRKGLPSYRPLHDDAQMDSILQKIIMLIRDDRIRDQSILDQLNAIGDEE</sequence>
<evidence type="ECO:0000259" key="1">
    <source>
        <dbReference type="Pfam" id="PF13569"/>
    </source>
</evidence>
<evidence type="ECO:0000313" key="4">
    <source>
        <dbReference type="Proteomes" id="UP000188937"/>
    </source>
</evidence>
<dbReference type="AlphaFoldDB" id="A0A1U9KHC3"/>
<dbReference type="Pfam" id="PF24879">
    <property type="entry name" value="DUF7737"/>
    <property type="match status" value="1"/>
</dbReference>
<dbReference type="OrthoDB" id="9763697at2"/>
<gene>
    <name evidence="3" type="ORF">A0U92_10915</name>
</gene>
<evidence type="ECO:0000259" key="2">
    <source>
        <dbReference type="Pfam" id="PF24879"/>
    </source>
</evidence>
<accession>A0A1U9KHC3</accession>
<feature type="domain" description="DUF4132" evidence="1">
    <location>
        <begin position="475"/>
        <end position="660"/>
    </location>
</feature>
<dbReference type="Pfam" id="PF13569">
    <property type="entry name" value="DUF4132"/>
    <property type="match status" value="1"/>
</dbReference>
<dbReference type="InterPro" id="IPR056639">
    <property type="entry name" value="DUF7737"/>
</dbReference>
<dbReference type="InterPro" id="IPR025406">
    <property type="entry name" value="DUF4132"/>
</dbReference>
<evidence type="ECO:0000313" key="3">
    <source>
        <dbReference type="EMBL" id="AQS85212.1"/>
    </source>
</evidence>
<name>A0A1U9KHC3_ACEAC</name>
<dbReference type="KEGG" id="aace:A0U92_10915"/>
<reference evidence="3 4" key="1">
    <citation type="submission" date="2016-03" db="EMBL/GenBank/DDBJ databases">
        <title>Acetic acid bacteria sequencing.</title>
        <authorList>
            <person name="Brandt J."/>
            <person name="Jakob F."/>
            <person name="Vogel R.F."/>
        </authorList>
    </citation>
    <scope>NUCLEOTIDE SEQUENCE [LARGE SCALE GENOMIC DNA]</scope>
    <source>
        <strain evidence="3 4">TMW2.1153</strain>
    </source>
</reference>
<keyword evidence="4" id="KW-1185">Reference proteome</keyword>
<proteinExistence type="predicted"/>